<name>A0ABN3VUW8_9ACTN</name>
<protein>
    <submittedName>
        <fullName evidence="2">Uncharacterized protein</fullName>
    </submittedName>
</protein>
<keyword evidence="3" id="KW-1185">Reference proteome</keyword>
<reference evidence="2 3" key="1">
    <citation type="journal article" date="2019" name="Int. J. Syst. Evol. Microbiol.">
        <title>The Global Catalogue of Microorganisms (GCM) 10K type strain sequencing project: providing services to taxonomists for standard genome sequencing and annotation.</title>
        <authorList>
            <consortium name="The Broad Institute Genomics Platform"/>
            <consortium name="The Broad Institute Genome Sequencing Center for Infectious Disease"/>
            <person name="Wu L."/>
            <person name="Ma J."/>
        </authorList>
    </citation>
    <scope>NUCLEOTIDE SEQUENCE [LARGE SCALE GENOMIC DNA]</scope>
    <source>
        <strain evidence="2 3">JCM 6242</strain>
    </source>
</reference>
<proteinExistence type="predicted"/>
<evidence type="ECO:0000313" key="2">
    <source>
        <dbReference type="EMBL" id="GAA2857440.1"/>
    </source>
</evidence>
<dbReference type="EMBL" id="BAAAVI010000008">
    <property type="protein sequence ID" value="GAA2857440.1"/>
    <property type="molecule type" value="Genomic_DNA"/>
</dbReference>
<organism evidence="2 3">
    <name type="scientific">Streptosporangium fragile</name>
    <dbReference type="NCBI Taxonomy" id="46186"/>
    <lineage>
        <taxon>Bacteria</taxon>
        <taxon>Bacillati</taxon>
        <taxon>Actinomycetota</taxon>
        <taxon>Actinomycetes</taxon>
        <taxon>Streptosporangiales</taxon>
        <taxon>Streptosporangiaceae</taxon>
        <taxon>Streptosporangium</taxon>
    </lineage>
</organism>
<feature type="compositionally biased region" description="Basic residues" evidence="1">
    <location>
        <begin position="132"/>
        <end position="145"/>
    </location>
</feature>
<comment type="caution">
    <text evidence="2">The sequence shown here is derived from an EMBL/GenBank/DDBJ whole genome shotgun (WGS) entry which is preliminary data.</text>
</comment>
<evidence type="ECO:0000256" key="1">
    <source>
        <dbReference type="SAM" id="MobiDB-lite"/>
    </source>
</evidence>
<gene>
    <name evidence="2" type="ORF">GCM10010517_15820</name>
</gene>
<dbReference type="Proteomes" id="UP001500831">
    <property type="component" value="Unassembled WGS sequence"/>
</dbReference>
<dbReference type="Gene3D" id="3.40.710.10">
    <property type="entry name" value="DD-peptidase/beta-lactamase superfamily"/>
    <property type="match status" value="1"/>
</dbReference>
<feature type="region of interest" description="Disordered" evidence="1">
    <location>
        <begin position="76"/>
        <end position="145"/>
    </location>
</feature>
<evidence type="ECO:0000313" key="3">
    <source>
        <dbReference type="Proteomes" id="UP001500831"/>
    </source>
</evidence>
<sequence>MTRSAEHRLDFAGDRFTKDMAPVVGAFAANIADPVAGGAALSVRRDGEETTRRRRGDGELLLDLDVPVASVRPKFAAHGEDRIPVTDVPAHRAAQRGLRRCRHGGRRPVPPVGRRRAARLRGADPAQPSLVRARRHPRRGRPDRR</sequence>
<feature type="compositionally biased region" description="Basic residues" evidence="1">
    <location>
        <begin position="93"/>
        <end position="106"/>
    </location>
</feature>
<accession>A0ABN3VUW8</accession>
<dbReference type="InterPro" id="IPR012338">
    <property type="entry name" value="Beta-lactam/transpept-like"/>
</dbReference>